<dbReference type="EnsemblMetazoa" id="Aqu2.1.05472_001">
    <property type="protein sequence ID" value="Aqu2.1.05472_001"/>
    <property type="gene ID" value="Aqu2.1.05472"/>
</dbReference>
<evidence type="ECO:0000313" key="3">
    <source>
        <dbReference type="EnsemblMetazoa" id="Aqu2.1.05472_001"/>
    </source>
</evidence>
<accession>A0A1X7STK7</accession>
<reference evidence="3" key="1">
    <citation type="submission" date="2017-05" db="UniProtKB">
        <authorList>
            <consortium name="EnsemblMetazoa"/>
        </authorList>
    </citation>
    <scope>IDENTIFICATION</scope>
</reference>
<keyword evidence="1" id="KW-0677">Repeat</keyword>
<dbReference type="PANTHER" id="PTHR24198:SF165">
    <property type="entry name" value="ANKYRIN REPEAT-CONTAINING PROTEIN-RELATED"/>
    <property type="match status" value="1"/>
</dbReference>
<dbReference type="Pfam" id="PF12796">
    <property type="entry name" value="Ank_2"/>
    <property type="match status" value="5"/>
</dbReference>
<dbReference type="PANTHER" id="PTHR24198">
    <property type="entry name" value="ANKYRIN REPEAT AND PROTEIN KINASE DOMAIN-CONTAINING PROTEIN"/>
    <property type="match status" value="1"/>
</dbReference>
<dbReference type="Pfam" id="PF00023">
    <property type="entry name" value="Ank"/>
    <property type="match status" value="2"/>
</dbReference>
<proteinExistence type="predicted"/>
<dbReference type="eggNOG" id="KOG4177">
    <property type="taxonomic scope" value="Eukaryota"/>
</dbReference>
<dbReference type="InterPro" id="IPR036770">
    <property type="entry name" value="Ankyrin_rpt-contain_sf"/>
</dbReference>
<organism evidence="3">
    <name type="scientific">Amphimedon queenslandica</name>
    <name type="common">Sponge</name>
    <dbReference type="NCBI Taxonomy" id="400682"/>
    <lineage>
        <taxon>Eukaryota</taxon>
        <taxon>Metazoa</taxon>
        <taxon>Porifera</taxon>
        <taxon>Demospongiae</taxon>
        <taxon>Heteroscleromorpha</taxon>
        <taxon>Haplosclerida</taxon>
        <taxon>Niphatidae</taxon>
        <taxon>Amphimedon</taxon>
    </lineage>
</organism>
<dbReference type="SUPFAM" id="SSF48403">
    <property type="entry name" value="Ankyrin repeat"/>
    <property type="match status" value="4"/>
</dbReference>
<protein>
    <submittedName>
        <fullName evidence="3">Uncharacterized protein</fullName>
    </submittedName>
</protein>
<dbReference type="InterPro" id="IPR002110">
    <property type="entry name" value="Ankyrin_rpt"/>
</dbReference>
<dbReference type="OrthoDB" id="7791519at2759"/>
<name>A0A1X7STK7_AMPQE</name>
<evidence type="ECO:0000256" key="1">
    <source>
        <dbReference type="ARBA" id="ARBA00022737"/>
    </source>
</evidence>
<dbReference type="AlphaFoldDB" id="A0A1X7STK7"/>
<dbReference type="Gene3D" id="1.25.40.20">
    <property type="entry name" value="Ankyrin repeat-containing domain"/>
    <property type="match status" value="6"/>
</dbReference>
<dbReference type="SMART" id="SM00248">
    <property type="entry name" value="ANK"/>
    <property type="match status" value="21"/>
</dbReference>
<dbReference type="InParanoid" id="A0A1X7STK7"/>
<sequence>MDEQYRDTNGQTVLHCAAKHRNVLKYLINECNCDIMVTDKDGIPFLHYAVKHTNVVKYLINECNCDIMVTDKDGVPFLHYVASEGLLDVLECMVMNINDYIMDEQYRDTNGQTVLHCAVKHINVLKYLINECNCDIMVTDKDGIPFLHYVAREGLLDVLKCMVMNINGDIMDEQYRDTNGQTVLHCAVKHINVLKYLINECNCDIMVTDKDGIPFLHYVAKEGLLDVLKCMVMTINGHIMNKKYHDTNGQTVLHCAVKHMNVLKHLINECNCDIMVTDKDGVPFLHYVTSEGLLDVLKCMVMNINGHIMDKKYHDTYGRTVLHYAVEHIDVLKYFINECNCDIMTRDKYGHTLLHNVASEGLLDVLKCMVMNINGHIMDKQYRDTKGWTVLHYAVKHINVLKYLINECKCDILVTDKDGVPFLHYVASEGLLDVLKCMVMNINGHIMDKQYRDTNGRTVLHCAVKHINVLKYLINECNCDIMVTDKNGVPFLHYVASEGLLDVLKCMVMNINGHIMDKQYRDTNGQTVLHCAVKHINVLKYLINECNCDIMVTDKDGVPFLHYVASEGLLDVLECMVMNINGHIMDEQYRDTNGQTVLHCAVKHINVLKYLINECKCDIMVTDKDGVPFLHYVAREGLLDVLKCMVMNINGHIMDKQYRDTNGRTVLHCAVKHINVLKYLIKECICDIMVTDKDGVPFLHYVASEGLLDVLKCMVMNINGHIMDEQYCNTNGQTVLHCAVKHINVVKYLIKE</sequence>
<evidence type="ECO:0000256" key="2">
    <source>
        <dbReference type="ARBA" id="ARBA00023043"/>
    </source>
</evidence>
<keyword evidence="2" id="KW-0040">ANK repeat</keyword>